<evidence type="ECO:0000256" key="1">
    <source>
        <dbReference type="SAM" id="SignalP"/>
    </source>
</evidence>
<reference evidence="3" key="1">
    <citation type="submission" date="2022-01" db="EMBL/GenBank/DDBJ databases">
        <authorList>
            <person name="Jo J.-H."/>
            <person name="Im W.-T."/>
        </authorList>
    </citation>
    <scope>NUCLEOTIDE SEQUENCE</scope>
    <source>
        <strain evidence="3">XY25</strain>
    </source>
</reference>
<feature type="chain" id="PRO_5045404876" evidence="1">
    <location>
        <begin position="24"/>
        <end position="225"/>
    </location>
</feature>
<dbReference type="EMBL" id="JAKLTN010000001">
    <property type="protein sequence ID" value="MCG2577007.1"/>
    <property type="molecule type" value="Genomic_DNA"/>
</dbReference>
<keyword evidence="1" id="KW-0732">Signal</keyword>
<keyword evidence="4" id="KW-1185">Reference proteome</keyword>
<dbReference type="InterPro" id="IPR013424">
    <property type="entry name" value="Ice-binding_C"/>
</dbReference>
<protein>
    <submittedName>
        <fullName evidence="3">PEP-CTERM sorting domain-containing protein</fullName>
    </submittedName>
</protein>
<feature type="signal peptide" evidence="1">
    <location>
        <begin position="1"/>
        <end position="23"/>
    </location>
</feature>
<comment type="caution">
    <text evidence="3">The sequence shown here is derived from an EMBL/GenBank/DDBJ whole genome shotgun (WGS) entry which is preliminary data.</text>
</comment>
<dbReference type="RefSeq" id="WP_275709519.1">
    <property type="nucleotide sequence ID" value="NZ_JAKLTN010000001.1"/>
</dbReference>
<dbReference type="Pfam" id="PF07589">
    <property type="entry name" value="PEP-CTERM"/>
    <property type="match status" value="1"/>
</dbReference>
<proteinExistence type="predicted"/>
<name>A0ABS9K1G6_9RHOO</name>
<evidence type="ECO:0000259" key="2">
    <source>
        <dbReference type="Pfam" id="PF07589"/>
    </source>
</evidence>
<gene>
    <name evidence="3" type="ORF">LZ012_08360</name>
</gene>
<evidence type="ECO:0000313" key="4">
    <source>
        <dbReference type="Proteomes" id="UP001165384"/>
    </source>
</evidence>
<dbReference type="Proteomes" id="UP001165384">
    <property type="component" value="Unassembled WGS sequence"/>
</dbReference>
<accession>A0ABS9K1G6</accession>
<evidence type="ECO:0000313" key="3">
    <source>
        <dbReference type="EMBL" id="MCG2577007.1"/>
    </source>
</evidence>
<sequence length="225" mass="23265">MRIQKIVAAGLFFAAIASGTASAGVISITDSPTGRALFGGNDIVDWGVLGGNFTVVSNPFNISSTGGIGLTVSQSSGSFQRRDLSTGWGGNFTDGSTLLWTGGDDAHPMSLVFNSLIRGIGFQINPNFSETTTHIEVFGAGNSLFGAFDLTTNDRSQSSADFIGFTSDLVDIARITISQGAHSDFAINQLSLITVGTQQVPEPSALALLGLGLLGLVVSRKSKAS</sequence>
<organism evidence="3 4">
    <name type="scientific">Dechloromonas hankyongensis</name>
    <dbReference type="NCBI Taxonomy" id="2908002"/>
    <lineage>
        <taxon>Bacteria</taxon>
        <taxon>Pseudomonadati</taxon>
        <taxon>Pseudomonadota</taxon>
        <taxon>Betaproteobacteria</taxon>
        <taxon>Rhodocyclales</taxon>
        <taxon>Azonexaceae</taxon>
        <taxon>Dechloromonas</taxon>
    </lineage>
</organism>
<dbReference type="NCBIfam" id="TIGR02595">
    <property type="entry name" value="PEP_CTERM"/>
    <property type="match status" value="1"/>
</dbReference>
<feature type="domain" description="Ice-binding protein C-terminal" evidence="2">
    <location>
        <begin position="199"/>
        <end position="221"/>
    </location>
</feature>